<dbReference type="OrthoDB" id="9803995at2"/>
<dbReference type="Gene3D" id="3.20.20.70">
    <property type="entry name" value="Aldolase class I"/>
    <property type="match status" value="1"/>
</dbReference>
<accession>A0A1G9IDC2</accession>
<dbReference type="GO" id="GO:0005975">
    <property type="term" value="P:carbohydrate metabolic process"/>
    <property type="evidence" value="ECO:0007669"/>
    <property type="project" value="InterPro"/>
</dbReference>
<name>A0A1G9IDC2_9ACTN</name>
<keyword evidence="2" id="KW-0862">Zinc</keyword>
<dbReference type="SUPFAM" id="SSF51569">
    <property type="entry name" value="Aldolase"/>
    <property type="match status" value="1"/>
</dbReference>
<dbReference type="EMBL" id="FNGP01000001">
    <property type="protein sequence ID" value="SDL23209.1"/>
    <property type="molecule type" value="Genomic_DNA"/>
</dbReference>
<organism evidence="3 4">
    <name type="scientific">Tessaracoccus oleiagri</name>
    <dbReference type="NCBI Taxonomy" id="686624"/>
    <lineage>
        <taxon>Bacteria</taxon>
        <taxon>Bacillati</taxon>
        <taxon>Actinomycetota</taxon>
        <taxon>Actinomycetes</taxon>
        <taxon>Propionibacteriales</taxon>
        <taxon>Propionibacteriaceae</taxon>
        <taxon>Tessaracoccus</taxon>
    </lineage>
</organism>
<dbReference type="GO" id="GO:0016832">
    <property type="term" value="F:aldehyde-lyase activity"/>
    <property type="evidence" value="ECO:0007669"/>
    <property type="project" value="InterPro"/>
</dbReference>
<dbReference type="InterPro" id="IPR013785">
    <property type="entry name" value="Aldolase_TIM"/>
</dbReference>
<evidence type="ECO:0000313" key="3">
    <source>
        <dbReference type="EMBL" id="SDL23209.1"/>
    </source>
</evidence>
<keyword evidence="2" id="KW-0479">Metal-binding</keyword>
<feature type="binding site" evidence="2">
    <location>
        <position position="205"/>
    </location>
    <ligand>
        <name>Zn(2+)</name>
        <dbReference type="ChEBI" id="CHEBI:29105"/>
        <label>1</label>
        <note>catalytic</note>
    </ligand>
</feature>
<feature type="binding site" evidence="2">
    <location>
        <position position="135"/>
    </location>
    <ligand>
        <name>Zn(2+)</name>
        <dbReference type="ChEBI" id="CHEBI:29105"/>
        <label>2</label>
    </ligand>
</feature>
<evidence type="ECO:0000256" key="2">
    <source>
        <dbReference type="PIRSR" id="PIRSR001359-3"/>
    </source>
</evidence>
<dbReference type="InterPro" id="IPR000771">
    <property type="entry name" value="FBA_II"/>
</dbReference>
<dbReference type="NCBIfam" id="TIGR00167">
    <property type="entry name" value="cbbA"/>
    <property type="match status" value="1"/>
</dbReference>
<feature type="binding site" evidence="2">
    <location>
        <position position="177"/>
    </location>
    <ligand>
        <name>Zn(2+)</name>
        <dbReference type="ChEBI" id="CHEBI:29105"/>
        <label>1</label>
        <note>catalytic</note>
    </ligand>
</feature>
<reference evidence="3 4" key="1">
    <citation type="submission" date="2016-10" db="EMBL/GenBank/DDBJ databases">
        <authorList>
            <person name="de Groot N.N."/>
        </authorList>
    </citation>
    <scope>NUCLEOTIDE SEQUENCE [LARGE SCALE GENOMIC DNA]</scope>
    <source>
        <strain evidence="3 4">CGMCC 1.9159</strain>
    </source>
</reference>
<dbReference type="Proteomes" id="UP000199475">
    <property type="component" value="Unassembled WGS sequence"/>
</dbReference>
<dbReference type="RefSeq" id="WP_093249185.1">
    <property type="nucleotide sequence ID" value="NZ_FNGP01000001.1"/>
</dbReference>
<dbReference type="InterPro" id="IPR050246">
    <property type="entry name" value="Class_II_FBP_aldolase"/>
</dbReference>
<dbReference type="PANTHER" id="PTHR30304">
    <property type="entry name" value="D-TAGATOSE-1,6-BISPHOSPHATE ALDOLASE"/>
    <property type="match status" value="1"/>
</dbReference>
<dbReference type="CDD" id="cd00947">
    <property type="entry name" value="TBP_aldolase_IIB"/>
    <property type="match status" value="1"/>
</dbReference>
<evidence type="ECO:0000313" key="4">
    <source>
        <dbReference type="Proteomes" id="UP000199475"/>
    </source>
</evidence>
<proteinExistence type="predicted"/>
<sequence>MTVASLRELAHDAAASRVGLGAFNVIHLEHATMFCAAAEEAARPVVLQISENAVKYHGALEPILAGTLAVARASSAPVVVHLDHAESPNLVRQAVELGVQSVMYDGSHLPDDENRAMTAELAAFCHDRGVSIEAELGEVGGKNGVHAPGARTDPGDAARFVEATGVDLLAVAVGSSHAMSTRDAVLDLELIARLREAVPVPLVLHGSSGVSDEGMQAAIRAGMTKINVSTHVNKVFTETIRTWLDEHPGVVDSRKYFTAASTAVVVEVARLLRLYAS</sequence>
<gene>
    <name evidence="3" type="ORF">SAMN04488242_0875</name>
</gene>
<feature type="binding site" evidence="2">
    <location>
        <position position="105"/>
    </location>
    <ligand>
        <name>Zn(2+)</name>
        <dbReference type="ChEBI" id="CHEBI:29105"/>
        <label>2</label>
    </ligand>
</feature>
<dbReference type="PANTHER" id="PTHR30304:SF0">
    <property type="entry name" value="D-TAGATOSE-1,6-BISPHOSPHATE ALDOLASE SUBUNIT GATY-RELATED"/>
    <property type="match status" value="1"/>
</dbReference>
<dbReference type="GO" id="GO:0008270">
    <property type="term" value="F:zinc ion binding"/>
    <property type="evidence" value="ECO:0007669"/>
    <property type="project" value="InterPro"/>
</dbReference>
<dbReference type="PIRSF" id="PIRSF001359">
    <property type="entry name" value="F_bP_aldolase_II"/>
    <property type="match status" value="1"/>
</dbReference>
<keyword evidence="4" id="KW-1185">Reference proteome</keyword>
<feature type="binding site" evidence="2">
    <location>
        <position position="84"/>
    </location>
    <ligand>
        <name>Zn(2+)</name>
        <dbReference type="ChEBI" id="CHEBI:29105"/>
        <label>1</label>
        <note>catalytic</note>
    </ligand>
</feature>
<dbReference type="STRING" id="686624.SAMN04488242_0875"/>
<comment type="cofactor">
    <cofactor evidence="2">
        <name>Zn(2+)</name>
        <dbReference type="ChEBI" id="CHEBI:29105"/>
    </cofactor>
    <text evidence="2">Binds 2 Zn(2+) ions per subunit. One is catalytic and the other provides a structural contribution.</text>
</comment>
<protein>
    <submittedName>
        <fullName evidence="3">Tagatose 1,6-diphosphate aldolase GatY/KbaY</fullName>
    </submittedName>
</protein>
<feature type="active site" description="Proton donor" evidence="1">
    <location>
        <position position="83"/>
    </location>
</feature>
<dbReference type="AlphaFoldDB" id="A0A1G9IDC2"/>
<evidence type="ECO:0000256" key="1">
    <source>
        <dbReference type="PIRSR" id="PIRSR001359-1"/>
    </source>
</evidence>
<dbReference type="Pfam" id="PF01116">
    <property type="entry name" value="F_bP_aldolase"/>
    <property type="match status" value="1"/>
</dbReference>